<feature type="repeat" description="PPR" evidence="3">
    <location>
        <begin position="235"/>
        <end position="261"/>
    </location>
</feature>
<feature type="repeat" description="PPR" evidence="3">
    <location>
        <begin position="501"/>
        <end position="535"/>
    </location>
</feature>
<evidence type="ECO:0000313" key="5">
    <source>
        <dbReference type="EMBL" id="KAK4278049.1"/>
    </source>
</evidence>
<keyword evidence="6" id="KW-1185">Reference proteome</keyword>
<dbReference type="InterPro" id="IPR046848">
    <property type="entry name" value="E_motif"/>
</dbReference>
<dbReference type="Gene3D" id="1.25.40.10">
    <property type="entry name" value="Tetratricopeptide repeat domain"/>
    <property type="match status" value="4"/>
</dbReference>
<dbReference type="Pfam" id="PF14432">
    <property type="entry name" value="DYW_deaminase"/>
    <property type="match status" value="1"/>
</dbReference>
<dbReference type="InterPro" id="IPR002885">
    <property type="entry name" value="PPR_rpt"/>
</dbReference>
<dbReference type="InterPro" id="IPR032867">
    <property type="entry name" value="DYW_dom"/>
</dbReference>
<evidence type="ECO:0000256" key="3">
    <source>
        <dbReference type="PROSITE-ProRule" id="PRU00708"/>
    </source>
</evidence>
<gene>
    <name evidence="5" type="ORF">QN277_015948</name>
</gene>
<dbReference type="PROSITE" id="PS51375">
    <property type="entry name" value="PPR"/>
    <property type="match status" value="7"/>
</dbReference>
<dbReference type="GO" id="GO:0008270">
    <property type="term" value="F:zinc ion binding"/>
    <property type="evidence" value="ECO:0007669"/>
    <property type="project" value="InterPro"/>
</dbReference>
<evidence type="ECO:0000256" key="2">
    <source>
        <dbReference type="ARBA" id="ARBA00022737"/>
    </source>
</evidence>
<dbReference type="Pfam" id="PF20431">
    <property type="entry name" value="E_motif"/>
    <property type="match status" value="1"/>
</dbReference>
<name>A0AAE1MTX6_9FABA</name>
<evidence type="ECO:0000256" key="1">
    <source>
        <dbReference type="ARBA" id="ARBA00006643"/>
    </source>
</evidence>
<dbReference type="SUPFAM" id="SSF48452">
    <property type="entry name" value="TPR-like"/>
    <property type="match status" value="2"/>
</dbReference>
<accession>A0AAE1MTX6</accession>
<dbReference type="Pfam" id="PF13041">
    <property type="entry name" value="PPR_2"/>
    <property type="match status" value="4"/>
</dbReference>
<feature type="repeat" description="PPR" evidence="3">
    <location>
        <begin position="363"/>
        <end position="398"/>
    </location>
</feature>
<dbReference type="Proteomes" id="UP001293593">
    <property type="component" value="Unassembled WGS sequence"/>
</dbReference>
<dbReference type="EMBL" id="JAWXYG010000003">
    <property type="protein sequence ID" value="KAK4278049.1"/>
    <property type="molecule type" value="Genomic_DNA"/>
</dbReference>
<evidence type="ECO:0000259" key="4">
    <source>
        <dbReference type="Pfam" id="PF14432"/>
    </source>
</evidence>
<dbReference type="GO" id="GO:0009451">
    <property type="term" value="P:RNA modification"/>
    <property type="evidence" value="ECO:0007669"/>
    <property type="project" value="InterPro"/>
</dbReference>
<feature type="repeat" description="PPR" evidence="3">
    <location>
        <begin position="262"/>
        <end position="296"/>
    </location>
</feature>
<feature type="repeat" description="PPR" evidence="3">
    <location>
        <begin position="200"/>
        <end position="234"/>
    </location>
</feature>
<dbReference type="NCBIfam" id="TIGR00756">
    <property type="entry name" value="PPR"/>
    <property type="match status" value="5"/>
</dbReference>
<feature type="repeat" description="PPR" evidence="3">
    <location>
        <begin position="98"/>
        <end position="132"/>
    </location>
</feature>
<dbReference type="PANTHER" id="PTHR47926:SF436">
    <property type="entry name" value="PENTATRICOPEPTIDE REPEAT-CONTAINING PROTEIN ELI1, CHLOROPLASTIC-LIKE ISOFORM X2"/>
    <property type="match status" value="1"/>
</dbReference>
<keyword evidence="2" id="KW-0677">Repeat</keyword>
<comment type="caution">
    <text evidence="5">The sequence shown here is derived from an EMBL/GenBank/DDBJ whole genome shotgun (WGS) entry which is preliminary data.</text>
</comment>
<dbReference type="FunFam" id="1.25.40.10:FF:000242">
    <property type="entry name" value="Pentatricopeptide repeat-containing protein"/>
    <property type="match status" value="1"/>
</dbReference>
<organism evidence="5 6">
    <name type="scientific">Acacia crassicarpa</name>
    <name type="common">northern wattle</name>
    <dbReference type="NCBI Taxonomy" id="499986"/>
    <lineage>
        <taxon>Eukaryota</taxon>
        <taxon>Viridiplantae</taxon>
        <taxon>Streptophyta</taxon>
        <taxon>Embryophyta</taxon>
        <taxon>Tracheophyta</taxon>
        <taxon>Spermatophyta</taxon>
        <taxon>Magnoliopsida</taxon>
        <taxon>eudicotyledons</taxon>
        <taxon>Gunneridae</taxon>
        <taxon>Pentapetalae</taxon>
        <taxon>rosids</taxon>
        <taxon>fabids</taxon>
        <taxon>Fabales</taxon>
        <taxon>Fabaceae</taxon>
        <taxon>Caesalpinioideae</taxon>
        <taxon>mimosoid clade</taxon>
        <taxon>Acacieae</taxon>
        <taxon>Acacia</taxon>
    </lineage>
</organism>
<protein>
    <recommendedName>
        <fullName evidence="4">DYW domain-containing protein</fullName>
    </recommendedName>
</protein>
<dbReference type="Pfam" id="PF01535">
    <property type="entry name" value="PPR"/>
    <property type="match status" value="3"/>
</dbReference>
<sequence length="672" mass="75508">MSTIATNFPSGLRPDEHSAAAQNSALTSKLSHKKVLDILNNKCSNSLQHLRQAHAIILKTGHFEDHYVSGTLVKCYADTHFNDFSLAIKVFRQIPSPNVFVWNILLKGCLENNEPQMAISSYKNMLVFNSRPNKFTYPTLLKACAMTGSVEEGIQFHAHVVKHGLSGDVHIKSAGIQMYSSFGLVKEARKILDIEDSQSDIICWNAMIDGYLKCRQVEAACEVFESMLEKNIGSWNAMINGLAKCGMIDSARKLFDEMSERDEISWSAIIDGYIKEGCFKEALEVFNEMQSQNIRPRKYILSSVLTACANLGALDQGRWIHSFVERNSIQMEPVLGTALVDMYAKCGQLDMAWEVFENILAKEVSTWNAMIGGLAIHGQADEAIKLFTKMNREKKLKPNGITFVGILNAYAHAGMVDGGLALFHSMKEAYGIEPEIEHYGCIVDLLGRAGLLEEAEKFMDSMPMKPNAAIWGALLNACRIHKNVELGEKVGWILLDMEPQNSGRYALLSNIYANAGRWEDVTRVRKLMKERGIKTVPGSTMMDLGGTVHEFKMGDNGSHSEWEEIYLMLGNMMEKLHMEGYSPETSLVLFDVGEEEKEVALSLHSEKIAIAFGLLRTKPGTTLRVVKNLRVCEDCHSAFKLISQVYRREIIMRDRVRYHHFKNGVCSCKDFW</sequence>
<proteinExistence type="inferred from homology"/>
<comment type="similarity">
    <text evidence="1">Belongs to the PPR family. PCMP-H subfamily.</text>
</comment>
<feature type="domain" description="DYW" evidence="4">
    <location>
        <begin position="580"/>
        <end position="672"/>
    </location>
</feature>
<evidence type="ECO:0000313" key="6">
    <source>
        <dbReference type="Proteomes" id="UP001293593"/>
    </source>
</evidence>
<dbReference type="AlphaFoldDB" id="A0AAE1MTX6"/>
<dbReference type="InterPro" id="IPR046960">
    <property type="entry name" value="PPR_At4g14850-like_plant"/>
</dbReference>
<dbReference type="FunFam" id="1.25.40.10:FF:000348">
    <property type="entry name" value="Pentatricopeptide repeat-containing protein chloroplastic"/>
    <property type="match status" value="1"/>
</dbReference>
<dbReference type="GO" id="GO:0003723">
    <property type="term" value="F:RNA binding"/>
    <property type="evidence" value="ECO:0007669"/>
    <property type="project" value="InterPro"/>
</dbReference>
<feature type="repeat" description="PPR" evidence="3">
    <location>
        <begin position="133"/>
        <end position="167"/>
    </location>
</feature>
<reference evidence="5" key="1">
    <citation type="submission" date="2023-10" db="EMBL/GenBank/DDBJ databases">
        <title>Chromosome-level genome of the transformable northern wattle, Acacia crassicarpa.</title>
        <authorList>
            <person name="Massaro I."/>
            <person name="Sinha N.R."/>
            <person name="Poethig S."/>
            <person name="Leichty A.R."/>
        </authorList>
    </citation>
    <scope>NUCLEOTIDE SEQUENCE</scope>
    <source>
        <strain evidence="5">Acra3RX</strain>
        <tissue evidence="5">Leaf</tissue>
    </source>
</reference>
<dbReference type="PANTHER" id="PTHR47926">
    <property type="entry name" value="PENTATRICOPEPTIDE REPEAT-CONTAINING PROTEIN"/>
    <property type="match status" value="1"/>
</dbReference>
<dbReference type="InterPro" id="IPR011990">
    <property type="entry name" value="TPR-like_helical_dom_sf"/>
</dbReference>